<organism evidence="2 3">
    <name type="scientific">Ditylenchus destructor</name>
    <dbReference type="NCBI Taxonomy" id="166010"/>
    <lineage>
        <taxon>Eukaryota</taxon>
        <taxon>Metazoa</taxon>
        <taxon>Ecdysozoa</taxon>
        <taxon>Nematoda</taxon>
        <taxon>Chromadorea</taxon>
        <taxon>Rhabditida</taxon>
        <taxon>Tylenchina</taxon>
        <taxon>Tylenchomorpha</taxon>
        <taxon>Sphaerularioidea</taxon>
        <taxon>Anguinidae</taxon>
        <taxon>Anguininae</taxon>
        <taxon>Ditylenchus</taxon>
    </lineage>
</organism>
<feature type="compositionally biased region" description="Polar residues" evidence="1">
    <location>
        <begin position="233"/>
        <end position="242"/>
    </location>
</feature>
<name>A0AAD4QR84_9BILA</name>
<sequence>MFGLKINTAFLISAPNHCQATTVLYAEAELKDENWPVFQHFFRLLMDPFIYIRTLDLNPRKALSFLTRAMNPDHKRLQCKQLKINFNGDTQEFIAWIKEHVRCEVEFGIYGNSDYDSNYDEKLLDFFMTGAPCATSIYVKRYDISKVFDLVQKFMALKNLDEYRLVESIWGNVKGQGDVGALKRNCAEFIAEEEKYDQQHEWGRSTTHTNSMLQDMSTTAANDHLANDEQEETTAQGIGNAE</sequence>
<dbReference type="EMBL" id="JAKKPZ010000884">
    <property type="protein sequence ID" value="KAI1691668.1"/>
    <property type="molecule type" value="Genomic_DNA"/>
</dbReference>
<evidence type="ECO:0000256" key="1">
    <source>
        <dbReference type="SAM" id="MobiDB-lite"/>
    </source>
</evidence>
<comment type="caution">
    <text evidence="2">The sequence shown here is derived from an EMBL/GenBank/DDBJ whole genome shotgun (WGS) entry which is preliminary data.</text>
</comment>
<accession>A0AAD4QR84</accession>
<keyword evidence="3" id="KW-1185">Reference proteome</keyword>
<feature type="region of interest" description="Disordered" evidence="1">
    <location>
        <begin position="217"/>
        <end position="242"/>
    </location>
</feature>
<reference evidence="2" key="1">
    <citation type="submission" date="2022-01" db="EMBL/GenBank/DDBJ databases">
        <title>Genome Sequence Resource for Two Populations of Ditylenchus destructor, the Migratory Endoparasitic Phytonematode.</title>
        <authorList>
            <person name="Zhang H."/>
            <person name="Lin R."/>
            <person name="Xie B."/>
        </authorList>
    </citation>
    <scope>NUCLEOTIDE SEQUENCE</scope>
    <source>
        <strain evidence="2">BazhouSP</strain>
    </source>
</reference>
<proteinExistence type="predicted"/>
<evidence type="ECO:0000313" key="2">
    <source>
        <dbReference type="EMBL" id="KAI1691668.1"/>
    </source>
</evidence>
<gene>
    <name evidence="2" type="ORF">DdX_21735</name>
</gene>
<protein>
    <submittedName>
        <fullName evidence="2">Uncharacterized protein</fullName>
    </submittedName>
</protein>
<dbReference type="AlphaFoldDB" id="A0AAD4QR84"/>
<dbReference type="Proteomes" id="UP001201812">
    <property type="component" value="Unassembled WGS sequence"/>
</dbReference>
<evidence type="ECO:0000313" key="3">
    <source>
        <dbReference type="Proteomes" id="UP001201812"/>
    </source>
</evidence>